<reference evidence="8" key="1">
    <citation type="journal article" date="2014" name="Int. J. Syst. Evol. Microbiol.">
        <title>Complete genome sequence of Corynebacterium casei LMG S-19264T (=DSM 44701T), isolated from a smear-ripened cheese.</title>
        <authorList>
            <consortium name="US DOE Joint Genome Institute (JGI-PGF)"/>
            <person name="Walter F."/>
            <person name="Albersmeier A."/>
            <person name="Kalinowski J."/>
            <person name="Ruckert C."/>
        </authorList>
    </citation>
    <scope>NUCLEOTIDE SEQUENCE</scope>
    <source>
        <strain evidence="8">JCM 4637</strain>
    </source>
</reference>
<keyword evidence="2" id="KW-0805">Transcription regulation</keyword>
<feature type="domain" description="HTH luxR-type" evidence="6">
    <location>
        <begin position="156"/>
        <end position="221"/>
    </location>
</feature>
<dbReference type="PANTHER" id="PTHR43214:SF24">
    <property type="entry name" value="TRANSCRIPTIONAL REGULATORY PROTEIN NARL-RELATED"/>
    <property type="match status" value="1"/>
</dbReference>
<feature type="domain" description="Response regulatory" evidence="7">
    <location>
        <begin position="8"/>
        <end position="125"/>
    </location>
</feature>
<dbReference type="InterPro" id="IPR039420">
    <property type="entry name" value="WalR-like"/>
</dbReference>
<keyword evidence="3 8" id="KW-0238">DNA-binding</keyword>
<gene>
    <name evidence="8" type="ORF">GCM10010334_40880</name>
</gene>
<dbReference type="Gene3D" id="3.40.50.2300">
    <property type="match status" value="1"/>
</dbReference>
<dbReference type="PROSITE" id="PS00622">
    <property type="entry name" value="HTH_LUXR_1"/>
    <property type="match status" value="1"/>
</dbReference>
<dbReference type="InterPro" id="IPR001789">
    <property type="entry name" value="Sig_transdc_resp-reg_receiver"/>
</dbReference>
<dbReference type="CDD" id="cd06170">
    <property type="entry name" value="LuxR_C_like"/>
    <property type="match status" value="1"/>
</dbReference>
<proteinExistence type="predicted"/>
<evidence type="ECO:0000256" key="2">
    <source>
        <dbReference type="ARBA" id="ARBA00023015"/>
    </source>
</evidence>
<dbReference type="GO" id="GO:0006355">
    <property type="term" value="P:regulation of DNA-templated transcription"/>
    <property type="evidence" value="ECO:0007669"/>
    <property type="project" value="InterPro"/>
</dbReference>
<dbReference type="InterPro" id="IPR011006">
    <property type="entry name" value="CheY-like_superfamily"/>
</dbReference>
<dbReference type="Pfam" id="PF00196">
    <property type="entry name" value="GerE"/>
    <property type="match status" value="1"/>
</dbReference>
<evidence type="ECO:0000313" key="9">
    <source>
        <dbReference type="Proteomes" id="UP000638353"/>
    </source>
</evidence>
<dbReference type="GO" id="GO:0003677">
    <property type="term" value="F:DNA binding"/>
    <property type="evidence" value="ECO:0007669"/>
    <property type="project" value="UniProtKB-KW"/>
</dbReference>
<comment type="caution">
    <text evidence="8">The sequence shown here is derived from an EMBL/GenBank/DDBJ whole genome shotgun (WGS) entry which is preliminary data.</text>
</comment>
<dbReference type="GO" id="GO:0000160">
    <property type="term" value="P:phosphorelay signal transduction system"/>
    <property type="evidence" value="ECO:0007669"/>
    <property type="project" value="InterPro"/>
</dbReference>
<dbReference type="CDD" id="cd17535">
    <property type="entry name" value="REC_NarL-like"/>
    <property type="match status" value="1"/>
</dbReference>
<dbReference type="PANTHER" id="PTHR43214">
    <property type="entry name" value="TWO-COMPONENT RESPONSE REGULATOR"/>
    <property type="match status" value="1"/>
</dbReference>
<keyword evidence="4" id="KW-0804">Transcription</keyword>
<evidence type="ECO:0000256" key="4">
    <source>
        <dbReference type="ARBA" id="ARBA00023163"/>
    </source>
</evidence>
<dbReference type="SUPFAM" id="SSF52172">
    <property type="entry name" value="CheY-like"/>
    <property type="match status" value="1"/>
</dbReference>
<dbReference type="AlphaFoldDB" id="A0A918WZU1"/>
<evidence type="ECO:0000313" key="8">
    <source>
        <dbReference type="EMBL" id="GHC98396.1"/>
    </source>
</evidence>
<keyword evidence="1 5" id="KW-0597">Phosphoprotein</keyword>
<dbReference type="Pfam" id="PF00072">
    <property type="entry name" value="Response_reg"/>
    <property type="match status" value="1"/>
</dbReference>
<evidence type="ECO:0000256" key="5">
    <source>
        <dbReference type="PROSITE-ProRule" id="PRU00169"/>
    </source>
</evidence>
<protein>
    <submittedName>
        <fullName evidence="8">DNA-binding response regulator</fullName>
    </submittedName>
</protein>
<organism evidence="8 9">
    <name type="scientific">Streptomyces finlayi</name>
    <dbReference type="NCBI Taxonomy" id="67296"/>
    <lineage>
        <taxon>Bacteria</taxon>
        <taxon>Bacillati</taxon>
        <taxon>Actinomycetota</taxon>
        <taxon>Actinomycetes</taxon>
        <taxon>Kitasatosporales</taxon>
        <taxon>Streptomycetaceae</taxon>
        <taxon>Streptomyces</taxon>
    </lineage>
</organism>
<dbReference type="PRINTS" id="PR00038">
    <property type="entry name" value="HTHLUXR"/>
</dbReference>
<dbReference type="InterPro" id="IPR016032">
    <property type="entry name" value="Sig_transdc_resp-reg_C-effctor"/>
</dbReference>
<dbReference type="RefSeq" id="WP_189824320.1">
    <property type="nucleotide sequence ID" value="NZ_BMVC01000007.1"/>
</dbReference>
<dbReference type="PROSITE" id="PS50110">
    <property type="entry name" value="RESPONSE_REGULATORY"/>
    <property type="match status" value="1"/>
</dbReference>
<dbReference type="EMBL" id="BMVC01000007">
    <property type="protein sequence ID" value="GHC98396.1"/>
    <property type="molecule type" value="Genomic_DNA"/>
</dbReference>
<dbReference type="PROSITE" id="PS50043">
    <property type="entry name" value="HTH_LUXR_2"/>
    <property type="match status" value="1"/>
</dbReference>
<dbReference type="SUPFAM" id="SSF46894">
    <property type="entry name" value="C-terminal effector domain of the bipartite response regulators"/>
    <property type="match status" value="1"/>
</dbReference>
<dbReference type="InterPro" id="IPR000792">
    <property type="entry name" value="Tscrpt_reg_LuxR_C"/>
</dbReference>
<evidence type="ECO:0000256" key="3">
    <source>
        <dbReference type="ARBA" id="ARBA00023125"/>
    </source>
</evidence>
<dbReference type="Proteomes" id="UP000638353">
    <property type="component" value="Unassembled WGS sequence"/>
</dbReference>
<dbReference type="InterPro" id="IPR058245">
    <property type="entry name" value="NreC/VraR/RcsB-like_REC"/>
</dbReference>
<evidence type="ECO:0000256" key="1">
    <source>
        <dbReference type="ARBA" id="ARBA00022553"/>
    </source>
</evidence>
<feature type="modified residue" description="4-aspartylphosphate" evidence="5">
    <location>
        <position position="59"/>
    </location>
</feature>
<accession>A0A918WZU1</accession>
<sequence>MKTTEPIRVIVADDQAVVRAGFVNLLSTQEDIEVVGEAQNGHEAVELAAALRPDLALLDIRMPKVDGIQAARTILKEGNGTTKALMLTTFNLDQYVFDALAAGASGFLLKDTTFPELLNAVRVVAAGEAMLAPAVTRRLIAEFAHRNPGGGTAQLSAPPLDQLTAREYEVMLLIARGLSNTEITQRMTITDNTVKTHINRLFSKLGLRDRAQVVIVAYELGLITPSGSG</sequence>
<name>A0A918WZU1_9ACTN</name>
<evidence type="ECO:0000259" key="6">
    <source>
        <dbReference type="PROSITE" id="PS50043"/>
    </source>
</evidence>
<dbReference type="SMART" id="SM00421">
    <property type="entry name" value="HTH_LUXR"/>
    <property type="match status" value="1"/>
</dbReference>
<evidence type="ECO:0000259" key="7">
    <source>
        <dbReference type="PROSITE" id="PS50110"/>
    </source>
</evidence>
<dbReference type="SMART" id="SM00448">
    <property type="entry name" value="REC"/>
    <property type="match status" value="1"/>
</dbReference>
<reference evidence="8" key="2">
    <citation type="submission" date="2020-09" db="EMBL/GenBank/DDBJ databases">
        <authorList>
            <person name="Sun Q."/>
            <person name="Ohkuma M."/>
        </authorList>
    </citation>
    <scope>NUCLEOTIDE SEQUENCE</scope>
    <source>
        <strain evidence="8">JCM 4637</strain>
    </source>
</reference>